<evidence type="ECO:0000313" key="1">
    <source>
        <dbReference type="EMBL" id="ROO25949.1"/>
    </source>
</evidence>
<dbReference type="RefSeq" id="WP_123658885.1">
    <property type="nucleotide sequence ID" value="NZ_AYKG01000041.1"/>
</dbReference>
<keyword evidence="2" id="KW-1185">Reference proteome</keyword>
<protein>
    <recommendedName>
        <fullName evidence="3">DUF883 domain-containing protein</fullName>
    </recommendedName>
</protein>
<reference evidence="1 2" key="1">
    <citation type="submission" date="2013-10" db="EMBL/GenBank/DDBJ databases">
        <title>Salinisphaera japonica YTM-1 Genome Sequencing.</title>
        <authorList>
            <person name="Lai Q."/>
            <person name="Li C."/>
            <person name="Shao Z."/>
        </authorList>
    </citation>
    <scope>NUCLEOTIDE SEQUENCE [LARGE SCALE GENOMIC DNA]</scope>
    <source>
        <strain evidence="1 2">YTM-1</strain>
    </source>
</reference>
<name>A0A423PK38_9GAMM</name>
<dbReference type="AlphaFoldDB" id="A0A423PK38"/>
<evidence type="ECO:0008006" key="3">
    <source>
        <dbReference type="Google" id="ProtNLM"/>
    </source>
</evidence>
<gene>
    <name evidence="1" type="ORF">SAJA_12045</name>
</gene>
<comment type="caution">
    <text evidence="1">The sequence shown here is derived from an EMBL/GenBank/DDBJ whole genome shotgun (WGS) entry which is preliminary data.</text>
</comment>
<organism evidence="1 2">
    <name type="scientific">Salinisphaera japonica YTM-1</name>
    <dbReference type="NCBI Taxonomy" id="1209778"/>
    <lineage>
        <taxon>Bacteria</taxon>
        <taxon>Pseudomonadati</taxon>
        <taxon>Pseudomonadota</taxon>
        <taxon>Gammaproteobacteria</taxon>
        <taxon>Salinisphaerales</taxon>
        <taxon>Salinisphaeraceae</taxon>
        <taxon>Salinisphaera</taxon>
    </lineage>
</organism>
<dbReference type="OrthoDB" id="8548296at2"/>
<proteinExistence type="predicted"/>
<accession>A0A423PK38</accession>
<evidence type="ECO:0000313" key="2">
    <source>
        <dbReference type="Proteomes" id="UP000285310"/>
    </source>
</evidence>
<dbReference type="Proteomes" id="UP000285310">
    <property type="component" value="Unassembled WGS sequence"/>
</dbReference>
<dbReference type="EMBL" id="AYKG01000041">
    <property type="protein sequence ID" value="ROO25949.1"/>
    <property type="molecule type" value="Genomic_DNA"/>
</dbReference>
<dbReference type="InParanoid" id="A0A423PK38"/>
<sequence>MSQNDTDAIKRDMESLRKDLRELAEGFRKSGEDRARKVGDQAQNTYDAYAKEAKKRGKEVSAEIEARPFTSVIAAFVIGLILGKIVR</sequence>